<evidence type="ECO:0000256" key="1">
    <source>
        <dbReference type="SAM" id="MobiDB-lite"/>
    </source>
</evidence>
<dbReference type="InterPro" id="IPR027802">
    <property type="entry name" value="Multi-ubiquitin_dom"/>
</dbReference>
<feature type="domain" description="Multi-ubiquitin" evidence="2">
    <location>
        <begin position="20"/>
        <end position="87"/>
    </location>
</feature>
<accession>A0ABY0VDS4</accession>
<dbReference type="EMBL" id="LT629796">
    <property type="protein sequence ID" value="SDU12195.1"/>
    <property type="molecule type" value="Genomic_DNA"/>
</dbReference>
<name>A0ABY0VDS4_9PSED</name>
<dbReference type="GeneID" id="46428114"/>
<reference evidence="3 4" key="1">
    <citation type="submission" date="2016-10" db="EMBL/GenBank/DDBJ databases">
        <authorList>
            <person name="Varghese N."/>
            <person name="Submissions S."/>
        </authorList>
    </citation>
    <scope>NUCLEOTIDE SEQUENCE [LARGE SCALE GENOMIC DNA]</scope>
    <source>
        <strain evidence="3 4">LMG 21607</strain>
    </source>
</reference>
<dbReference type="RefSeq" id="WP_159454564.1">
    <property type="nucleotide sequence ID" value="NZ_LT629796.1"/>
</dbReference>
<sequence length="90" mass="9836">MTQENAQHGQGVGNKPSTTNIIVNARPRHVEGTEITYATVVQLAFGENNLEIIYTVSYTAPKMPDGTLVEGQSVAIENGMKFDVKRTNRS</sequence>
<keyword evidence="4" id="KW-1185">Reference proteome</keyword>
<proteinExistence type="predicted"/>
<protein>
    <submittedName>
        <fullName evidence="3">Multiubiquitin</fullName>
    </submittedName>
</protein>
<organism evidence="3 4">
    <name type="scientific">Pseudomonas mandelii</name>
    <dbReference type="NCBI Taxonomy" id="75612"/>
    <lineage>
        <taxon>Bacteria</taxon>
        <taxon>Pseudomonadati</taxon>
        <taxon>Pseudomonadota</taxon>
        <taxon>Gammaproteobacteria</taxon>
        <taxon>Pseudomonadales</taxon>
        <taxon>Pseudomonadaceae</taxon>
        <taxon>Pseudomonas</taxon>
    </lineage>
</organism>
<evidence type="ECO:0000259" key="2">
    <source>
        <dbReference type="Pfam" id="PF14452"/>
    </source>
</evidence>
<feature type="region of interest" description="Disordered" evidence="1">
    <location>
        <begin position="1"/>
        <end position="20"/>
    </location>
</feature>
<evidence type="ECO:0000313" key="4">
    <source>
        <dbReference type="Proteomes" id="UP000182476"/>
    </source>
</evidence>
<dbReference type="Proteomes" id="UP000182476">
    <property type="component" value="Chromosome I"/>
</dbReference>
<gene>
    <name evidence="3" type="ORF">SAMN04489801_0979</name>
</gene>
<evidence type="ECO:0000313" key="3">
    <source>
        <dbReference type="EMBL" id="SDU12195.1"/>
    </source>
</evidence>
<dbReference type="Pfam" id="PF14452">
    <property type="entry name" value="Multi_ubiq"/>
    <property type="match status" value="1"/>
</dbReference>